<dbReference type="OrthoDB" id="935936at2"/>
<sequence>MKSSLLVTLSFFILFNGCKSKPSITDAEKESSPKTIDSVITGPRTKFKGNWLCKDYLAALSLKRNSDNIDVATQKPDVWELIFEDSKIDSVIAYADGSRQHLPVKYYGSDSLSIQLRNGKTLFFTYDKYLDHLVQKRETSANRIKPECVYEKANVKYLYVEAGIKTAFSQAVNESTIANNYKLIDKNNTVTDQTVNFRFDGSIIGLADFEKFAVCYSSPCTQLLKGKLQNVIYFTSKRKTEPYAWKISGNYDTLYIYNISAAKMANQLKYKLLAVND</sequence>
<dbReference type="KEGG" id="scn:Solca_0638"/>
<dbReference type="Proteomes" id="UP000007590">
    <property type="component" value="Chromosome"/>
</dbReference>
<dbReference type="AlphaFoldDB" id="H8KY25"/>
<evidence type="ECO:0000313" key="2">
    <source>
        <dbReference type="Proteomes" id="UP000007590"/>
    </source>
</evidence>
<organism evidence="1 2">
    <name type="scientific">Solitalea canadensis (strain ATCC 29591 / DSM 3403 / JCM 21819 / LMG 8368 / NBRC 15130 / NCIMB 12057 / USAM 9D)</name>
    <name type="common">Flexibacter canadensis</name>
    <dbReference type="NCBI Taxonomy" id="929556"/>
    <lineage>
        <taxon>Bacteria</taxon>
        <taxon>Pseudomonadati</taxon>
        <taxon>Bacteroidota</taxon>
        <taxon>Sphingobacteriia</taxon>
        <taxon>Sphingobacteriales</taxon>
        <taxon>Sphingobacteriaceae</taxon>
        <taxon>Solitalea</taxon>
    </lineage>
</organism>
<evidence type="ECO:0000313" key="1">
    <source>
        <dbReference type="EMBL" id="AFD05763.1"/>
    </source>
</evidence>
<gene>
    <name evidence="1" type="ordered locus">Solca_0638</name>
</gene>
<protein>
    <submittedName>
        <fullName evidence="1">Uncharacterized protein</fullName>
    </submittedName>
</protein>
<proteinExistence type="predicted"/>
<dbReference type="RefSeq" id="WP_014678991.1">
    <property type="nucleotide sequence ID" value="NC_017770.1"/>
</dbReference>
<name>H8KY25_SOLCM</name>
<accession>H8KY25</accession>
<dbReference type="EMBL" id="CP003349">
    <property type="protein sequence ID" value="AFD05763.1"/>
    <property type="molecule type" value="Genomic_DNA"/>
</dbReference>
<reference evidence="1" key="1">
    <citation type="submission" date="2012-02" db="EMBL/GenBank/DDBJ databases">
        <title>The complete genome of Solitalea canadensis DSM 3403.</title>
        <authorList>
            <consortium name="US DOE Joint Genome Institute (JGI-PGF)"/>
            <person name="Lucas S."/>
            <person name="Copeland A."/>
            <person name="Lapidus A."/>
            <person name="Glavina del Rio T."/>
            <person name="Dalin E."/>
            <person name="Tice H."/>
            <person name="Bruce D."/>
            <person name="Goodwin L."/>
            <person name="Pitluck S."/>
            <person name="Peters L."/>
            <person name="Ovchinnikova G."/>
            <person name="Lu M."/>
            <person name="Kyrpides N."/>
            <person name="Mavromatis K."/>
            <person name="Ivanova N."/>
            <person name="Brettin T."/>
            <person name="Detter J.C."/>
            <person name="Han C."/>
            <person name="Larimer F."/>
            <person name="Land M."/>
            <person name="Hauser L."/>
            <person name="Markowitz V."/>
            <person name="Cheng J.-F."/>
            <person name="Hugenholtz P."/>
            <person name="Woyke T."/>
            <person name="Wu D."/>
            <person name="Spring S."/>
            <person name="Schroeder M."/>
            <person name="Kopitz M."/>
            <person name="Brambilla E."/>
            <person name="Klenk H.-P."/>
            <person name="Eisen J.A."/>
        </authorList>
    </citation>
    <scope>NUCLEOTIDE SEQUENCE</scope>
    <source>
        <strain evidence="1">DSM 3403</strain>
    </source>
</reference>
<dbReference type="HOGENOM" id="CLU_1004358_0_0_10"/>
<keyword evidence="2" id="KW-1185">Reference proteome</keyword>